<dbReference type="SUPFAM" id="SSF53474">
    <property type="entry name" value="alpha/beta-Hydrolases"/>
    <property type="match status" value="1"/>
</dbReference>
<dbReference type="AlphaFoldDB" id="A0AAE5RU29"/>
<evidence type="ECO:0000313" key="5">
    <source>
        <dbReference type="EMBL" id="POO48820.1"/>
    </source>
</evidence>
<accession>A0AAE5RU29</accession>
<comment type="similarity">
    <text evidence="1 3">Belongs to the type-B carboxylesterase/lipase family.</text>
</comment>
<comment type="caution">
    <text evidence="5">The sequence shown here is derived from an EMBL/GenBank/DDBJ whole genome shotgun (WGS) entry which is preliminary data.</text>
</comment>
<protein>
    <recommendedName>
        <fullName evidence="3">Carboxylic ester hydrolase</fullName>
        <ecNumber evidence="3">3.1.1.-</ecNumber>
    </recommendedName>
</protein>
<dbReference type="Gene3D" id="3.40.50.1820">
    <property type="entry name" value="alpha/beta hydrolase"/>
    <property type="match status" value="1"/>
</dbReference>
<dbReference type="InterPro" id="IPR002018">
    <property type="entry name" value="CarbesteraseB"/>
</dbReference>
<proteinExistence type="inferred from homology"/>
<dbReference type="InterPro" id="IPR019826">
    <property type="entry name" value="Carboxylesterase_B_AS"/>
</dbReference>
<gene>
    <name evidence="5" type="ORF">CPJ18_22810</name>
</gene>
<dbReference type="EMBL" id="NXEJ01000012">
    <property type="protein sequence ID" value="POO48820.1"/>
    <property type="molecule type" value="Genomic_DNA"/>
</dbReference>
<evidence type="ECO:0000256" key="2">
    <source>
        <dbReference type="ARBA" id="ARBA00022801"/>
    </source>
</evidence>
<dbReference type="RefSeq" id="WP_103660115.1">
    <property type="nucleotide sequence ID" value="NZ_NXEJ01000012.1"/>
</dbReference>
<dbReference type="Proteomes" id="UP000237447">
    <property type="component" value="Unassembled WGS sequence"/>
</dbReference>
<dbReference type="Pfam" id="PF00135">
    <property type="entry name" value="COesterase"/>
    <property type="match status" value="1"/>
</dbReference>
<evidence type="ECO:0000256" key="1">
    <source>
        <dbReference type="ARBA" id="ARBA00005964"/>
    </source>
</evidence>
<feature type="signal peptide" evidence="3">
    <location>
        <begin position="1"/>
        <end position="27"/>
    </location>
</feature>
<dbReference type="EC" id="3.1.1.-" evidence="3"/>
<dbReference type="GO" id="GO:0016787">
    <property type="term" value="F:hydrolase activity"/>
    <property type="evidence" value="ECO:0007669"/>
    <property type="project" value="UniProtKB-KW"/>
</dbReference>
<evidence type="ECO:0000256" key="3">
    <source>
        <dbReference type="RuleBase" id="RU361235"/>
    </source>
</evidence>
<feature type="chain" id="PRO_5041765901" description="Carboxylic ester hydrolase" evidence="3">
    <location>
        <begin position="28"/>
        <end position="545"/>
    </location>
</feature>
<dbReference type="InterPro" id="IPR029058">
    <property type="entry name" value="AB_hydrolase_fold"/>
</dbReference>
<name>A0AAE5RU29_9HYPH</name>
<dbReference type="InterPro" id="IPR050309">
    <property type="entry name" value="Type-B_Carboxylest/Lipase"/>
</dbReference>
<sequence>MRSLKDYASTLLLGIALSAGCSALGHASDDSYVATAGEAVVKTAQGELQGFRDRGVYTFRGVPYAKAARFMAPTAPDAWSGIRLATNYGAVCPVPEMTAVSTDEQFNPHRYLPASENCQSLNIWTPEASGEKKRPVLVFLHGGGFTNGSSIEGEGYDGRNFADLGDAVVVTLNHRLNVLGALDLSAFGDRYKASSNPGMRDIVAALQWVHQNINMFGGDPANVTIMGQSGGGGKVRTLMGIADAKDLFAKAIVMSGTGSSAANPKDVSTAIAKHTLENLGLTAETVAQIETTPYPALLAASMKALKQTEADGLGKAISWRPSVDGSFIPADPVTEGWQKYSSDKPLMIGNVMEETTTVIGNNNSALYADNWTKWSKDQVLSKLTEKFGTKAQGIADAWQAAYPRDPLSRVLVFANATRTGVLGAADVKVKSGAAPVFVYLYKWNPPVLDGIAGAWHVSDVPMALYNADRTPQSFGGGEAARSMSFDMARSWINFMRTSNPSNPGIPDWTSYTPENGATMLFDDYSILGRQHDKALLELMGNPNKS</sequence>
<feature type="domain" description="Carboxylesterase type B" evidence="4">
    <location>
        <begin position="39"/>
        <end position="522"/>
    </location>
</feature>
<keyword evidence="2 3" id="KW-0378">Hydrolase</keyword>
<keyword evidence="3" id="KW-0732">Signal</keyword>
<dbReference type="PROSITE" id="PS00122">
    <property type="entry name" value="CARBOXYLESTERASE_B_1"/>
    <property type="match status" value="1"/>
</dbReference>
<organism evidence="5 6">
    <name type="scientific">Agrobacterium rosae</name>
    <dbReference type="NCBI Taxonomy" id="1972867"/>
    <lineage>
        <taxon>Bacteria</taxon>
        <taxon>Pseudomonadati</taxon>
        <taxon>Pseudomonadota</taxon>
        <taxon>Alphaproteobacteria</taxon>
        <taxon>Hyphomicrobiales</taxon>
        <taxon>Rhizobiaceae</taxon>
        <taxon>Rhizobium/Agrobacterium group</taxon>
        <taxon>Agrobacterium</taxon>
    </lineage>
</organism>
<reference evidence="5 6" key="1">
    <citation type="journal article" date="2018" name="Syst. Appl. Microbiol.">
        <title>Agrobacterium rosae sp. nov., isolated from galls on different agricultural crops.</title>
        <authorList>
            <person name="Kuzmanovic N."/>
            <person name="Pulawska J."/>
            <person name="Smalla K."/>
            <person name="Nesme X."/>
        </authorList>
    </citation>
    <scope>NUCLEOTIDE SEQUENCE [LARGE SCALE GENOMIC DNA]</scope>
    <source>
        <strain evidence="5 6">NCPPB 1650</strain>
    </source>
</reference>
<dbReference type="GeneID" id="86882143"/>
<dbReference type="PROSITE" id="PS51257">
    <property type="entry name" value="PROKAR_LIPOPROTEIN"/>
    <property type="match status" value="1"/>
</dbReference>
<evidence type="ECO:0000313" key="6">
    <source>
        <dbReference type="Proteomes" id="UP000237447"/>
    </source>
</evidence>
<evidence type="ECO:0000259" key="4">
    <source>
        <dbReference type="Pfam" id="PF00135"/>
    </source>
</evidence>
<dbReference type="PANTHER" id="PTHR11559">
    <property type="entry name" value="CARBOXYLESTERASE"/>
    <property type="match status" value="1"/>
</dbReference>